<evidence type="ECO:0000256" key="1">
    <source>
        <dbReference type="SAM" id="MobiDB-lite"/>
    </source>
</evidence>
<feature type="compositionally biased region" description="Polar residues" evidence="1">
    <location>
        <begin position="161"/>
        <end position="178"/>
    </location>
</feature>
<gene>
    <name evidence="2" type="ORF">FGLOB1_8125</name>
</gene>
<keyword evidence="3" id="KW-1185">Reference proteome</keyword>
<dbReference type="EMBL" id="JAAQPF010000353">
    <property type="protein sequence ID" value="KAF5705156.1"/>
    <property type="molecule type" value="Genomic_DNA"/>
</dbReference>
<accession>A0A8H5Y537</accession>
<dbReference type="Proteomes" id="UP000532311">
    <property type="component" value="Unassembled WGS sequence"/>
</dbReference>
<evidence type="ECO:0000313" key="3">
    <source>
        <dbReference type="Proteomes" id="UP000532311"/>
    </source>
</evidence>
<reference evidence="2 3" key="1">
    <citation type="submission" date="2020-05" db="EMBL/GenBank/DDBJ databases">
        <title>Identification and distribution of gene clusters putatively required for synthesis of sphingolipid metabolism inhibitors in phylogenetically diverse species of the filamentous fungus Fusarium.</title>
        <authorList>
            <person name="Kim H.-S."/>
            <person name="Busman M."/>
            <person name="Brown D.W."/>
            <person name="Divon H."/>
            <person name="Uhlig S."/>
            <person name="Proctor R.H."/>
        </authorList>
    </citation>
    <scope>NUCLEOTIDE SEQUENCE [LARGE SCALE GENOMIC DNA]</scope>
    <source>
        <strain evidence="2 3">NRRL 26131</strain>
    </source>
</reference>
<name>A0A8H5Y537_9HYPO</name>
<dbReference type="AlphaFoldDB" id="A0A8H5Y537"/>
<comment type="caution">
    <text evidence="2">The sequence shown here is derived from an EMBL/GenBank/DDBJ whole genome shotgun (WGS) entry which is preliminary data.</text>
</comment>
<organism evidence="2 3">
    <name type="scientific">Fusarium globosum</name>
    <dbReference type="NCBI Taxonomy" id="78864"/>
    <lineage>
        <taxon>Eukaryota</taxon>
        <taxon>Fungi</taxon>
        <taxon>Dikarya</taxon>
        <taxon>Ascomycota</taxon>
        <taxon>Pezizomycotina</taxon>
        <taxon>Sordariomycetes</taxon>
        <taxon>Hypocreomycetidae</taxon>
        <taxon>Hypocreales</taxon>
        <taxon>Nectriaceae</taxon>
        <taxon>Fusarium</taxon>
        <taxon>Fusarium fujikuroi species complex</taxon>
    </lineage>
</organism>
<protein>
    <submittedName>
        <fullName evidence="2">Uncharacterized protein</fullName>
    </submittedName>
</protein>
<sequence length="382" mass="42849">MASAEQDLEINMPTAQMKKSNSEIKKEARLRIHEANIDWLDKEWQGPSWFPTDLLRPSKPCRSVVRGLKNITEEAMIKNIPLSSLWESGGYLRNVVDQDLATRKAGRNPKHKHPQSGRLTKKMVNHARKNMSSSKAEKGSDCISSSGSTTGDDSEVEAPEGSSTASRMSTSALDSSAKQRLPSALHDTIASTDDELRDPPQVTNRALEDDEDETSKSTRNTSPQVTIEEVLGKLSSDRMETARRILDIKLDTVLSVKRDAEQALMDVLHRDCSVAVTQAERVQARNRKQEADKAFRQTDERLHRPSQTLAAVSNLKKTFDARALRALKLENAEKMVETCKERLHKAHMNHEAALKSNPIDYCDLEAVWDMFKGDDADENDFQ</sequence>
<feature type="region of interest" description="Disordered" evidence="1">
    <location>
        <begin position="1"/>
        <end position="22"/>
    </location>
</feature>
<feature type="region of interest" description="Disordered" evidence="1">
    <location>
        <begin position="102"/>
        <end position="224"/>
    </location>
</feature>
<evidence type="ECO:0000313" key="2">
    <source>
        <dbReference type="EMBL" id="KAF5705156.1"/>
    </source>
</evidence>
<feature type="compositionally biased region" description="Basic residues" evidence="1">
    <location>
        <begin position="104"/>
        <end position="129"/>
    </location>
</feature>
<proteinExistence type="predicted"/>